<evidence type="ECO:0000256" key="1">
    <source>
        <dbReference type="SAM" id="Coils"/>
    </source>
</evidence>
<keyword evidence="4" id="KW-1185">Reference proteome</keyword>
<sequence>MMPQSQIFQNYAAWLHPRPPYPPENAVVFARPPEFKPHPGRASRNKRRDSHRTGPGPVHVFKPVTPSLKNSQQPPLANRSGAQGRRFHHPKRKFGGGGGDCRLTPPFAPRNTTSFIIRAKKSGGIAPLVSPLMPAVLPAASLSPATFDVEAAKEQWGFNGYGSMKGLIRLRPGKCISGESSGEISGAGRFEMVYPNSGEEQNLDKRVDEQDTQIAHLEEENLTLKEKLFLMERELGDLRRRILFLETDATTSRGGDGEGEAENFLTGTINKRLYKNIIVML</sequence>
<proteinExistence type="predicted"/>
<feature type="compositionally biased region" description="Basic residues" evidence="2">
    <location>
        <begin position="38"/>
        <end position="50"/>
    </location>
</feature>
<dbReference type="PANTHER" id="PTHR34484:SF2">
    <property type="entry name" value="OS02G0832600 PROTEIN"/>
    <property type="match status" value="1"/>
</dbReference>
<dbReference type="AlphaFoldDB" id="A0A371H789"/>
<dbReference type="STRING" id="157652.A0A371H789"/>
<dbReference type="EMBL" id="QJKJ01003406">
    <property type="protein sequence ID" value="RDX98647.1"/>
    <property type="molecule type" value="Genomic_DNA"/>
</dbReference>
<feature type="region of interest" description="Disordered" evidence="2">
    <location>
        <begin position="29"/>
        <end position="106"/>
    </location>
</feature>
<evidence type="ECO:0000313" key="3">
    <source>
        <dbReference type="EMBL" id="RDX98647.1"/>
    </source>
</evidence>
<dbReference type="OrthoDB" id="1935617at2759"/>
<protein>
    <submittedName>
        <fullName evidence="3">Uncharacterized protein</fullName>
    </submittedName>
</protein>
<evidence type="ECO:0000313" key="4">
    <source>
        <dbReference type="Proteomes" id="UP000257109"/>
    </source>
</evidence>
<accession>A0A371H789</accession>
<feature type="non-terminal residue" evidence="3">
    <location>
        <position position="1"/>
    </location>
</feature>
<organism evidence="3 4">
    <name type="scientific">Mucuna pruriens</name>
    <name type="common">Velvet bean</name>
    <name type="synonym">Dolichos pruriens</name>
    <dbReference type="NCBI Taxonomy" id="157652"/>
    <lineage>
        <taxon>Eukaryota</taxon>
        <taxon>Viridiplantae</taxon>
        <taxon>Streptophyta</taxon>
        <taxon>Embryophyta</taxon>
        <taxon>Tracheophyta</taxon>
        <taxon>Spermatophyta</taxon>
        <taxon>Magnoliopsida</taxon>
        <taxon>eudicotyledons</taxon>
        <taxon>Gunneridae</taxon>
        <taxon>Pentapetalae</taxon>
        <taxon>rosids</taxon>
        <taxon>fabids</taxon>
        <taxon>Fabales</taxon>
        <taxon>Fabaceae</taxon>
        <taxon>Papilionoideae</taxon>
        <taxon>50 kb inversion clade</taxon>
        <taxon>NPAAA clade</taxon>
        <taxon>indigoferoid/millettioid clade</taxon>
        <taxon>Phaseoleae</taxon>
        <taxon>Mucuna</taxon>
    </lineage>
</organism>
<feature type="compositionally biased region" description="Basic residues" evidence="2">
    <location>
        <begin position="85"/>
        <end position="94"/>
    </location>
</feature>
<evidence type="ECO:0000256" key="2">
    <source>
        <dbReference type="SAM" id="MobiDB-lite"/>
    </source>
</evidence>
<name>A0A371H789_MUCPR</name>
<comment type="caution">
    <text evidence="3">The sequence shown here is derived from an EMBL/GenBank/DDBJ whole genome shotgun (WGS) entry which is preliminary data.</text>
</comment>
<dbReference type="Proteomes" id="UP000257109">
    <property type="component" value="Unassembled WGS sequence"/>
</dbReference>
<dbReference type="PANTHER" id="PTHR34484">
    <property type="entry name" value="OS02G0832600 PROTEIN"/>
    <property type="match status" value="1"/>
</dbReference>
<feature type="coiled-coil region" evidence="1">
    <location>
        <begin position="200"/>
        <end position="234"/>
    </location>
</feature>
<reference evidence="3" key="1">
    <citation type="submission" date="2018-05" db="EMBL/GenBank/DDBJ databases">
        <title>Draft genome of Mucuna pruriens seed.</title>
        <authorList>
            <person name="Nnadi N.E."/>
            <person name="Vos R."/>
            <person name="Hasami M.H."/>
            <person name="Devisetty U.K."/>
            <person name="Aguiy J.C."/>
        </authorList>
    </citation>
    <scope>NUCLEOTIDE SEQUENCE [LARGE SCALE GENOMIC DNA]</scope>
    <source>
        <strain evidence="3">JCA_2017</strain>
    </source>
</reference>
<gene>
    <name evidence="3" type="ORF">CR513_18406</name>
</gene>
<keyword evidence="1" id="KW-0175">Coiled coil</keyword>